<protein>
    <submittedName>
        <fullName evidence="1">Uncharacterized protein</fullName>
    </submittedName>
</protein>
<reference evidence="1" key="1">
    <citation type="submission" date="2023-04" db="EMBL/GenBank/DDBJ databases">
        <title>Draft Genome sequencing of Naganishia species isolated from polar environments using Oxford Nanopore Technology.</title>
        <authorList>
            <person name="Leo P."/>
            <person name="Venkateswaran K."/>
        </authorList>
    </citation>
    <scope>NUCLEOTIDE SEQUENCE</scope>
    <source>
        <strain evidence="1">MNA-CCFEE 5262</strain>
    </source>
</reference>
<dbReference type="EMBL" id="JASBWS010000070">
    <property type="protein sequence ID" value="KAJ9101384.1"/>
    <property type="molecule type" value="Genomic_DNA"/>
</dbReference>
<proteinExistence type="predicted"/>
<dbReference type="Proteomes" id="UP001230649">
    <property type="component" value="Unassembled WGS sequence"/>
</dbReference>
<evidence type="ECO:0000313" key="2">
    <source>
        <dbReference type="Proteomes" id="UP001230649"/>
    </source>
</evidence>
<keyword evidence="2" id="KW-1185">Reference proteome</keyword>
<sequence length="226" mass="24432">MDTAPTGKLHQQTLPDGTPLLRLPQKRFYRQRAHANVFNDHQLHYPSSPAEMKWTPLYPAFQFPPARVQFADIGCGFGGLLTSLAPQFPGTVMLGMEIRISVTAYVDARIRALRQIQGLLPDDATAVGGAAGEGKSGEASAGGTNSTHTPTDADKPSTSTSTTAEEAEDRAEARENALASRQKVPGEFQNVGVIRANAMKHLGNFFERGQGDEEWNEEGGVPERSE</sequence>
<accession>A0ACC2VQU1</accession>
<evidence type="ECO:0000313" key="1">
    <source>
        <dbReference type="EMBL" id="KAJ9101384.1"/>
    </source>
</evidence>
<organism evidence="1 2">
    <name type="scientific">Naganishia adeliensis</name>
    <dbReference type="NCBI Taxonomy" id="92952"/>
    <lineage>
        <taxon>Eukaryota</taxon>
        <taxon>Fungi</taxon>
        <taxon>Dikarya</taxon>
        <taxon>Basidiomycota</taxon>
        <taxon>Agaricomycotina</taxon>
        <taxon>Tremellomycetes</taxon>
        <taxon>Filobasidiales</taxon>
        <taxon>Filobasidiaceae</taxon>
        <taxon>Naganishia</taxon>
    </lineage>
</organism>
<comment type="caution">
    <text evidence="1">The sequence shown here is derived from an EMBL/GenBank/DDBJ whole genome shotgun (WGS) entry which is preliminary data.</text>
</comment>
<gene>
    <name evidence="1" type="ORF">QFC20_005266</name>
</gene>
<name>A0ACC2VQU1_9TREE</name>